<dbReference type="EMBL" id="JAZHXI010000019">
    <property type="protein sequence ID" value="KAL2061371.1"/>
    <property type="molecule type" value="Genomic_DNA"/>
</dbReference>
<evidence type="ECO:0008006" key="3">
    <source>
        <dbReference type="Google" id="ProtNLM"/>
    </source>
</evidence>
<comment type="caution">
    <text evidence="1">The sequence shown here is derived from an EMBL/GenBank/DDBJ whole genome shotgun (WGS) entry which is preliminary data.</text>
</comment>
<organism evidence="1 2">
    <name type="scientific">Oculimacula yallundae</name>
    <dbReference type="NCBI Taxonomy" id="86028"/>
    <lineage>
        <taxon>Eukaryota</taxon>
        <taxon>Fungi</taxon>
        <taxon>Dikarya</taxon>
        <taxon>Ascomycota</taxon>
        <taxon>Pezizomycotina</taxon>
        <taxon>Leotiomycetes</taxon>
        <taxon>Helotiales</taxon>
        <taxon>Ploettnerulaceae</taxon>
        <taxon>Oculimacula</taxon>
    </lineage>
</organism>
<protein>
    <recommendedName>
        <fullName evidence="3">F-box domain-containing protein</fullName>
    </recommendedName>
</protein>
<proteinExistence type="predicted"/>
<accession>A0ABR4BVW3</accession>
<sequence>MVDARIMTSGTNEQSDDLVNSLAADGCVQSTDKLLNITIDEFPTEILLMIFDILQAGDRYITYQITCLGLASPRLYLILKDLEPGTICSRVGGQFTDRNEESWDYKLQFHIGNFLGPDYRRRVYDRRFDRRSANDIPFLPRSIYGDEYGEEEKALNERYFDWKSSIVWMGDERLRPF</sequence>
<evidence type="ECO:0000313" key="1">
    <source>
        <dbReference type="EMBL" id="KAL2061371.1"/>
    </source>
</evidence>
<name>A0ABR4BVW3_9HELO</name>
<gene>
    <name evidence="1" type="ORF">VTL71DRAFT_7644</name>
</gene>
<evidence type="ECO:0000313" key="2">
    <source>
        <dbReference type="Proteomes" id="UP001595075"/>
    </source>
</evidence>
<reference evidence="1 2" key="1">
    <citation type="journal article" date="2024" name="Commun. Biol.">
        <title>Comparative genomic analysis of thermophilic fungi reveals convergent evolutionary adaptations and gene losses.</title>
        <authorList>
            <person name="Steindorff A.S."/>
            <person name="Aguilar-Pontes M.V."/>
            <person name="Robinson A.J."/>
            <person name="Andreopoulos B."/>
            <person name="LaButti K."/>
            <person name="Kuo A."/>
            <person name="Mondo S."/>
            <person name="Riley R."/>
            <person name="Otillar R."/>
            <person name="Haridas S."/>
            <person name="Lipzen A."/>
            <person name="Grimwood J."/>
            <person name="Schmutz J."/>
            <person name="Clum A."/>
            <person name="Reid I.D."/>
            <person name="Moisan M.C."/>
            <person name="Butler G."/>
            <person name="Nguyen T.T.M."/>
            <person name="Dewar K."/>
            <person name="Conant G."/>
            <person name="Drula E."/>
            <person name="Henrissat B."/>
            <person name="Hansel C."/>
            <person name="Singer S."/>
            <person name="Hutchinson M.I."/>
            <person name="de Vries R.P."/>
            <person name="Natvig D.O."/>
            <person name="Powell A.J."/>
            <person name="Tsang A."/>
            <person name="Grigoriev I.V."/>
        </authorList>
    </citation>
    <scope>NUCLEOTIDE SEQUENCE [LARGE SCALE GENOMIC DNA]</scope>
    <source>
        <strain evidence="1 2">CBS 494.80</strain>
    </source>
</reference>
<keyword evidence="2" id="KW-1185">Reference proteome</keyword>
<dbReference type="Proteomes" id="UP001595075">
    <property type="component" value="Unassembled WGS sequence"/>
</dbReference>